<feature type="transmembrane region" description="Helical" evidence="1">
    <location>
        <begin position="109"/>
        <end position="129"/>
    </location>
</feature>
<accession>A0A2C8F721</accession>
<protein>
    <submittedName>
        <fullName evidence="2">Uncharacterized protein</fullName>
    </submittedName>
</protein>
<keyword evidence="3" id="KW-1185">Reference proteome</keyword>
<proteinExistence type="predicted"/>
<keyword evidence="1" id="KW-0812">Transmembrane</keyword>
<reference evidence="3" key="1">
    <citation type="submission" date="2017-09" db="EMBL/GenBank/DDBJ databases">
        <authorList>
            <person name="Regsiter A."/>
            <person name="William W."/>
        </authorList>
    </citation>
    <scope>NUCLEOTIDE SEQUENCE [LARGE SCALE GENOMIC DNA]</scope>
    <source>
        <strain evidence="3">500-1</strain>
    </source>
</reference>
<dbReference type="AlphaFoldDB" id="A0A2C8F721"/>
<organism evidence="2 3">
    <name type="scientific">Pseudodesulfovibrio profundus</name>
    <dbReference type="NCBI Taxonomy" id="57320"/>
    <lineage>
        <taxon>Bacteria</taxon>
        <taxon>Pseudomonadati</taxon>
        <taxon>Thermodesulfobacteriota</taxon>
        <taxon>Desulfovibrionia</taxon>
        <taxon>Desulfovibrionales</taxon>
        <taxon>Desulfovibrionaceae</taxon>
    </lineage>
</organism>
<keyword evidence="1" id="KW-1133">Transmembrane helix</keyword>
<dbReference type="KEGG" id="pprf:DPRO_0750"/>
<gene>
    <name evidence="2" type="ORF">DPRO_0750</name>
</gene>
<dbReference type="Proteomes" id="UP000219215">
    <property type="component" value="Chromosome DPRO"/>
</dbReference>
<keyword evidence="1" id="KW-0472">Membrane</keyword>
<evidence type="ECO:0000313" key="2">
    <source>
        <dbReference type="EMBL" id="SOB57637.1"/>
    </source>
</evidence>
<feature type="transmembrane region" description="Helical" evidence="1">
    <location>
        <begin position="78"/>
        <end position="97"/>
    </location>
</feature>
<name>A0A2C8F721_9BACT</name>
<sequence>MGETEASPLYSIVKELLAQAEATNEVTVALDVLVSKVLEHFPALADQFQKTGAGVVVLLVGLEVFGKVLDAGGYECDLHFRGTGVAFTGLVLINDLLLVFSSHHHSDILLARVLLYCLLFIRFLGGSVLSPQAT</sequence>
<dbReference type="EMBL" id="LT907975">
    <property type="protein sequence ID" value="SOB57637.1"/>
    <property type="molecule type" value="Genomic_DNA"/>
</dbReference>
<evidence type="ECO:0000256" key="1">
    <source>
        <dbReference type="SAM" id="Phobius"/>
    </source>
</evidence>
<evidence type="ECO:0000313" key="3">
    <source>
        <dbReference type="Proteomes" id="UP000219215"/>
    </source>
</evidence>